<dbReference type="AlphaFoldDB" id="E4Z547"/>
<evidence type="ECO:0000256" key="2">
    <source>
        <dbReference type="SAM" id="Phobius"/>
    </source>
</evidence>
<name>E4Z547_OIKDI</name>
<keyword evidence="2" id="KW-0472">Membrane</keyword>
<keyword evidence="2" id="KW-1133">Transmembrane helix</keyword>
<feature type="region of interest" description="Disordered" evidence="1">
    <location>
        <begin position="1"/>
        <end position="20"/>
    </location>
</feature>
<evidence type="ECO:0000256" key="1">
    <source>
        <dbReference type="SAM" id="MobiDB-lite"/>
    </source>
</evidence>
<reference evidence="3" key="1">
    <citation type="journal article" date="2010" name="Science">
        <title>Plasticity of animal genome architecture unmasked by rapid evolution of a pelagic tunicate.</title>
        <authorList>
            <person name="Denoeud F."/>
            <person name="Henriet S."/>
            <person name="Mungpakdee S."/>
            <person name="Aury J.M."/>
            <person name="Da Silva C."/>
            <person name="Brinkmann H."/>
            <person name="Mikhaleva J."/>
            <person name="Olsen L.C."/>
            <person name="Jubin C."/>
            <person name="Canestro C."/>
            <person name="Bouquet J.M."/>
            <person name="Danks G."/>
            <person name="Poulain J."/>
            <person name="Campsteijn C."/>
            <person name="Adamski M."/>
            <person name="Cross I."/>
            <person name="Yadetie F."/>
            <person name="Muffato M."/>
            <person name="Louis A."/>
            <person name="Butcher S."/>
            <person name="Tsagkogeorga G."/>
            <person name="Konrad A."/>
            <person name="Singh S."/>
            <person name="Jensen M.F."/>
            <person name="Cong E.H."/>
            <person name="Eikeseth-Otteraa H."/>
            <person name="Noel B."/>
            <person name="Anthouard V."/>
            <person name="Porcel B.M."/>
            <person name="Kachouri-Lafond R."/>
            <person name="Nishino A."/>
            <person name="Ugolini M."/>
            <person name="Chourrout P."/>
            <person name="Nishida H."/>
            <person name="Aasland R."/>
            <person name="Huzurbazar S."/>
            <person name="Westhof E."/>
            <person name="Delsuc F."/>
            <person name="Lehrach H."/>
            <person name="Reinhardt R."/>
            <person name="Weissenbach J."/>
            <person name="Roy S.W."/>
            <person name="Artiguenave F."/>
            <person name="Postlethwait J.H."/>
            <person name="Manak J.R."/>
            <person name="Thompson E.M."/>
            <person name="Jaillon O."/>
            <person name="Du Pasquier L."/>
            <person name="Boudinot P."/>
            <person name="Liberles D.A."/>
            <person name="Volff J.N."/>
            <person name="Philippe H."/>
            <person name="Lenhard B."/>
            <person name="Roest Crollius H."/>
            <person name="Wincker P."/>
            <person name="Chourrout D."/>
        </authorList>
    </citation>
    <scope>NUCLEOTIDE SEQUENCE [LARGE SCALE GENOMIC DNA]</scope>
</reference>
<proteinExistence type="predicted"/>
<gene>
    <name evidence="3" type="ORF">GSOID_T00026556001</name>
</gene>
<dbReference type="EMBL" id="FN657551">
    <property type="protein sequence ID" value="CBY42825.1"/>
    <property type="molecule type" value="Genomic_DNA"/>
</dbReference>
<dbReference type="Proteomes" id="UP000011014">
    <property type="component" value="Unassembled WGS sequence"/>
</dbReference>
<accession>E4Z547</accession>
<feature type="transmembrane region" description="Helical" evidence="2">
    <location>
        <begin position="181"/>
        <end position="208"/>
    </location>
</feature>
<keyword evidence="2" id="KW-0812">Transmembrane</keyword>
<sequence length="255" mass="27561">MISVDSSSCSQTDFSPLTSSAVSPISGTTDNFKDSVKVSGQVKLDKNYATEPKALFIYSEDTVGVDAVSYDKSLIVTKMNDEIVPDVFEQPTDAEFKFYEYSLSKDTADPEVILLDYTAHYSPIGNNTKLTDGQTEAIRADVEEKFNDFIGRGDSFISETAEAPTAEKVARKYTSDEVFRANIITLCVTLAVAALLVILIGAIAGVAYNQIQKQVQPPVGVAPASGLTVMPLENTYTVDTTGTRNGTTRNGTMLF</sequence>
<protein>
    <submittedName>
        <fullName evidence="3">Uncharacterized protein</fullName>
    </submittedName>
</protein>
<organism evidence="3">
    <name type="scientific">Oikopleura dioica</name>
    <name type="common">Tunicate</name>
    <dbReference type="NCBI Taxonomy" id="34765"/>
    <lineage>
        <taxon>Eukaryota</taxon>
        <taxon>Metazoa</taxon>
        <taxon>Chordata</taxon>
        <taxon>Tunicata</taxon>
        <taxon>Appendicularia</taxon>
        <taxon>Copelata</taxon>
        <taxon>Oikopleuridae</taxon>
        <taxon>Oikopleura</taxon>
    </lineage>
</organism>
<evidence type="ECO:0000313" key="3">
    <source>
        <dbReference type="EMBL" id="CBY42825.1"/>
    </source>
</evidence>